<feature type="domain" description="VapC9 PIN-like" evidence="1">
    <location>
        <begin position="20"/>
        <end position="139"/>
    </location>
</feature>
<organism evidence="2">
    <name type="scientific">Ignisphaera aggregans</name>
    <dbReference type="NCBI Taxonomy" id="334771"/>
    <lineage>
        <taxon>Archaea</taxon>
        <taxon>Thermoproteota</taxon>
        <taxon>Thermoprotei</taxon>
        <taxon>Desulfurococcales</taxon>
        <taxon>Desulfurococcaceae</taxon>
        <taxon>Ignisphaera</taxon>
    </lineage>
</organism>
<proteinExistence type="predicted"/>
<gene>
    <name evidence="2" type="ORF">ENU30_08275</name>
</gene>
<comment type="caution">
    <text evidence="2">The sequence shown here is derived from an EMBL/GenBank/DDBJ whole genome shotgun (WGS) entry which is preliminary data.</text>
</comment>
<dbReference type="EMBL" id="DTBZ01000155">
    <property type="protein sequence ID" value="HGQ18949.1"/>
    <property type="molecule type" value="Genomic_DNA"/>
</dbReference>
<sequence>MEISRVGSSKRLEEFNCIAIVDTSVILLISAREAHLDDMIDLIPGCAAVVLTPVISELQLIARKGNSEKSHIAKWALENLLRLLNVVEVPVMEQRKVDDLIVEFAEEMKKAKRVLIVTADTKLKNDAVRRGINVLWYRKEKKGFEMLIDII</sequence>
<evidence type="ECO:0000259" key="1">
    <source>
        <dbReference type="Pfam" id="PF18477"/>
    </source>
</evidence>
<dbReference type="Pfam" id="PF18477">
    <property type="entry name" value="PIN_9"/>
    <property type="match status" value="1"/>
</dbReference>
<dbReference type="Gene3D" id="3.40.50.1010">
    <property type="entry name" value="5'-nuclease"/>
    <property type="match status" value="1"/>
</dbReference>
<accession>A0A7J3JTP6</accession>
<dbReference type="AlphaFoldDB" id="A0A7J3JTP6"/>
<dbReference type="InterPro" id="IPR041120">
    <property type="entry name" value="PIN_9"/>
</dbReference>
<reference evidence="2" key="1">
    <citation type="journal article" date="2020" name="mSystems">
        <title>Genome- and Community-Level Interaction Insights into Carbon Utilization and Element Cycling Functions of Hydrothermarchaeota in Hydrothermal Sediment.</title>
        <authorList>
            <person name="Zhou Z."/>
            <person name="Liu Y."/>
            <person name="Xu W."/>
            <person name="Pan J."/>
            <person name="Luo Z.H."/>
            <person name="Li M."/>
        </authorList>
    </citation>
    <scope>NUCLEOTIDE SEQUENCE [LARGE SCALE GENOMIC DNA]</scope>
    <source>
        <strain evidence="2">SpSt-657</strain>
    </source>
</reference>
<dbReference type="InterPro" id="IPR029060">
    <property type="entry name" value="PIN-like_dom_sf"/>
</dbReference>
<evidence type="ECO:0000313" key="2">
    <source>
        <dbReference type="EMBL" id="HGQ18949.1"/>
    </source>
</evidence>
<name>A0A7J3JTP6_9CREN</name>
<protein>
    <recommendedName>
        <fullName evidence="1">VapC9 PIN-like domain-containing protein</fullName>
    </recommendedName>
</protein>
<dbReference type="SUPFAM" id="SSF88723">
    <property type="entry name" value="PIN domain-like"/>
    <property type="match status" value="1"/>
</dbReference>